<accession>A0ABR1S5I7</accession>
<dbReference type="EMBL" id="JAQQWI010000007">
    <property type="protein sequence ID" value="KAK8026623.1"/>
    <property type="molecule type" value="Genomic_DNA"/>
</dbReference>
<sequence>MSAVLVHLDDAASRASLDQTVDLAGLHMDRSQYIIWDLPEEFVYLSKRKLDRRVGQEQAIHLHIRKQHRIRGAESGLDQSFGQSSGRPSTNHTRARESTQQRTGKQGGDLKASARTAVFYPATTHAPPADCLRWQHRDGDDDDAWAVIPTVADGVANGALPG</sequence>
<proteinExistence type="predicted"/>
<feature type="region of interest" description="Disordered" evidence="1">
    <location>
        <begin position="71"/>
        <end position="111"/>
    </location>
</feature>
<reference evidence="2 3" key="1">
    <citation type="submission" date="2023-01" db="EMBL/GenBank/DDBJ databases">
        <title>Analysis of 21 Apiospora genomes using comparative genomics revels a genus with tremendous synthesis potential of carbohydrate active enzymes and secondary metabolites.</title>
        <authorList>
            <person name="Sorensen T."/>
        </authorList>
    </citation>
    <scope>NUCLEOTIDE SEQUENCE [LARGE SCALE GENOMIC DNA]</scope>
    <source>
        <strain evidence="2 3">CBS 20057</strain>
    </source>
</reference>
<name>A0ABR1S5I7_9PEZI</name>
<evidence type="ECO:0000313" key="2">
    <source>
        <dbReference type="EMBL" id="KAK8026623.1"/>
    </source>
</evidence>
<organism evidence="2 3">
    <name type="scientific">Apiospora marii</name>
    <dbReference type="NCBI Taxonomy" id="335849"/>
    <lineage>
        <taxon>Eukaryota</taxon>
        <taxon>Fungi</taxon>
        <taxon>Dikarya</taxon>
        <taxon>Ascomycota</taxon>
        <taxon>Pezizomycotina</taxon>
        <taxon>Sordariomycetes</taxon>
        <taxon>Xylariomycetidae</taxon>
        <taxon>Amphisphaeriales</taxon>
        <taxon>Apiosporaceae</taxon>
        <taxon>Apiospora</taxon>
    </lineage>
</organism>
<evidence type="ECO:0000313" key="3">
    <source>
        <dbReference type="Proteomes" id="UP001396898"/>
    </source>
</evidence>
<comment type="caution">
    <text evidence="2">The sequence shown here is derived from an EMBL/GenBank/DDBJ whole genome shotgun (WGS) entry which is preliminary data.</text>
</comment>
<protein>
    <submittedName>
        <fullName evidence="2">Uncharacterized protein</fullName>
    </submittedName>
</protein>
<gene>
    <name evidence="2" type="ORF">PG991_003679</name>
</gene>
<keyword evidence="3" id="KW-1185">Reference proteome</keyword>
<evidence type="ECO:0000256" key="1">
    <source>
        <dbReference type="SAM" id="MobiDB-lite"/>
    </source>
</evidence>
<dbReference type="Proteomes" id="UP001396898">
    <property type="component" value="Unassembled WGS sequence"/>
</dbReference>
<feature type="compositionally biased region" description="Polar residues" evidence="1">
    <location>
        <begin position="77"/>
        <end position="93"/>
    </location>
</feature>